<dbReference type="Proteomes" id="UP000294796">
    <property type="component" value="Unassembled WGS sequence"/>
</dbReference>
<evidence type="ECO:0000313" key="9">
    <source>
        <dbReference type="EMBL" id="TDK28667.1"/>
    </source>
</evidence>
<dbReference type="AlphaFoldDB" id="A0A4R5U4K6"/>
<dbReference type="Pfam" id="PF01346">
    <property type="entry name" value="FKBP_N"/>
    <property type="match status" value="1"/>
</dbReference>
<evidence type="ECO:0000256" key="2">
    <source>
        <dbReference type="ARBA" id="ARBA00006577"/>
    </source>
</evidence>
<dbReference type="Pfam" id="PF00254">
    <property type="entry name" value="FKBP_C"/>
    <property type="match status" value="1"/>
</dbReference>
<feature type="chain" id="PRO_5020208108" description="Peptidyl-prolyl cis-trans isomerase" evidence="7">
    <location>
        <begin position="23"/>
        <end position="237"/>
    </location>
</feature>
<dbReference type="RefSeq" id="WP_133320488.1">
    <property type="nucleotide sequence ID" value="NZ_SMTF01000001.1"/>
</dbReference>
<dbReference type="PANTHER" id="PTHR43811:SF23">
    <property type="entry name" value="FKBP-TYPE 22 KDA PEPTIDYL-PROLYL CIS-TRANS ISOMERASE"/>
    <property type="match status" value="1"/>
</dbReference>
<keyword evidence="3 5" id="KW-0697">Rotamase</keyword>
<evidence type="ECO:0000259" key="8">
    <source>
        <dbReference type="PROSITE" id="PS50059"/>
    </source>
</evidence>
<keyword evidence="7" id="KW-0732">Signal</keyword>
<dbReference type="EC" id="5.2.1.8" evidence="6"/>
<dbReference type="InterPro" id="IPR046357">
    <property type="entry name" value="PPIase_dom_sf"/>
</dbReference>
<evidence type="ECO:0000256" key="5">
    <source>
        <dbReference type="PROSITE-ProRule" id="PRU00277"/>
    </source>
</evidence>
<dbReference type="OrthoDB" id="9814548at2"/>
<evidence type="ECO:0000256" key="3">
    <source>
        <dbReference type="ARBA" id="ARBA00023110"/>
    </source>
</evidence>
<proteinExistence type="inferred from homology"/>
<comment type="catalytic activity">
    <reaction evidence="1 5 6">
        <text>[protein]-peptidylproline (omega=180) = [protein]-peptidylproline (omega=0)</text>
        <dbReference type="Rhea" id="RHEA:16237"/>
        <dbReference type="Rhea" id="RHEA-COMP:10747"/>
        <dbReference type="Rhea" id="RHEA-COMP:10748"/>
        <dbReference type="ChEBI" id="CHEBI:83833"/>
        <dbReference type="ChEBI" id="CHEBI:83834"/>
        <dbReference type="EC" id="5.2.1.8"/>
    </reaction>
</comment>
<reference evidence="9 10" key="1">
    <citation type="submission" date="2019-03" db="EMBL/GenBank/DDBJ databases">
        <title>Luteimonas zhaokaii sp.nov., isolated from the rectal contents of Plateau pika in Yushu, Qinghai Province, China.</title>
        <authorList>
            <person name="Zhang G."/>
        </authorList>
    </citation>
    <scope>NUCLEOTIDE SEQUENCE [LARGE SCALE GENOMIC DNA]</scope>
    <source>
        <strain evidence="9 10">B9</strain>
    </source>
</reference>
<dbReference type="InterPro" id="IPR000774">
    <property type="entry name" value="PPIase_FKBP_N"/>
</dbReference>
<name>A0A4R5U4K6_9GAMM</name>
<dbReference type="PROSITE" id="PS50059">
    <property type="entry name" value="FKBP_PPIASE"/>
    <property type="match status" value="1"/>
</dbReference>
<feature type="signal peptide" evidence="7">
    <location>
        <begin position="1"/>
        <end position="22"/>
    </location>
</feature>
<evidence type="ECO:0000256" key="6">
    <source>
        <dbReference type="RuleBase" id="RU003915"/>
    </source>
</evidence>
<dbReference type="GO" id="GO:0003755">
    <property type="term" value="F:peptidyl-prolyl cis-trans isomerase activity"/>
    <property type="evidence" value="ECO:0007669"/>
    <property type="project" value="UniProtKB-UniRule"/>
</dbReference>
<dbReference type="GO" id="GO:0006457">
    <property type="term" value="P:protein folding"/>
    <property type="evidence" value="ECO:0007669"/>
    <property type="project" value="InterPro"/>
</dbReference>
<sequence>MKLRLLAASLAALTLASGAAMAQDTSSERGRLSYAIGYNTGVELAQLTARGEAVDLNTVVQAIQDAYARKEPSVPVDQLRAAVEGMQQRQQARMQEEFTKLAAENKASSDAFLAQNRAKAGVQTLSGSTVQYRVIENGSGARPQQNSTVQLNYKGTLPDGTVLVDTAQPQEGQQPGPVTMQVSQIPLAGLREALLQMPSGARWEVVLPGDKAYGADMRAGAMANQAVVFDVKLLSVQ</sequence>
<dbReference type="EMBL" id="SMTF01000001">
    <property type="protein sequence ID" value="TDK28667.1"/>
    <property type="molecule type" value="Genomic_DNA"/>
</dbReference>
<organism evidence="9 10">
    <name type="scientific">Luteimonas aestuarii</name>
    <dbReference type="NCBI Taxonomy" id="453837"/>
    <lineage>
        <taxon>Bacteria</taxon>
        <taxon>Pseudomonadati</taxon>
        <taxon>Pseudomonadota</taxon>
        <taxon>Gammaproteobacteria</taxon>
        <taxon>Lysobacterales</taxon>
        <taxon>Lysobacteraceae</taxon>
        <taxon>Luteimonas</taxon>
    </lineage>
</organism>
<feature type="domain" description="PPIase FKBP-type" evidence="8">
    <location>
        <begin position="146"/>
        <end position="237"/>
    </location>
</feature>
<comment type="similarity">
    <text evidence="2 6">Belongs to the FKBP-type PPIase family.</text>
</comment>
<dbReference type="Gene3D" id="3.10.50.40">
    <property type="match status" value="1"/>
</dbReference>
<evidence type="ECO:0000256" key="4">
    <source>
        <dbReference type="ARBA" id="ARBA00023235"/>
    </source>
</evidence>
<gene>
    <name evidence="9" type="ORF">E2F46_02030</name>
</gene>
<dbReference type="PANTHER" id="PTHR43811">
    <property type="entry name" value="FKBP-TYPE PEPTIDYL-PROLYL CIS-TRANS ISOMERASE FKPA"/>
    <property type="match status" value="1"/>
</dbReference>
<keyword evidence="10" id="KW-1185">Reference proteome</keyword>
<dbReference type="InterPro" id="IPR001179">
    <property type="entry name" value="PPIase_FKBP_dom"/>
</dbReference>
<dbReference type="Gene3D" id="1.10.287.460">
    <property type="entry name" value="Peptidyl-prolyl cis-trans isomerase, FKBP-type, N-terminal domain"/>
    <property type="match status" value="1"/>
</dbReference>
<protein>
    <recommendedName>
        <fullName evidence="6">Peptidyl-prolyl cis-trans isomerase</fullName>
        <ecNumber evidence="6">5.2.1.8</ecNumber>
    </recommendedName>
</protein>
<evidence type="ECO:0000256" key="1">
    <source>
        <dbReference type="ARBA" id="ARBA00000971"/>
    </source>
</evidence>
<comment type="caution">
    <text evidence="9">The sequence shown here is derived from an EMBL/GenBank/DDBJ whole genome shotgun (WGS) entry which is preliminary data.</text>
</comment>
<evidence type="ECO:0000256" key="7">
    <source>
        <dbReference type="SAM" id="SignalP"/>
    </source>
</evidence>
<accession>A0A4R5U4K6</accession>
<dbReference type="InterPro" id="IPR036944">
    <property type="entry name" value="PPIase_FKBP_N_sf"/>
</dbReference>
<evidence type="ECO:0000313" key="10">
    <source>
        <dbReference type="Proteomes" id="UP000294796"/>
    </source>
</evidence>
<dbReference type="SUPFAM" id="SSF54534">
    <property type="entry name" value="FKBP-like"/>
    <property type="match status" value="1"/>
</dbReference>
<keyword evidence="4 5" id="KW-0413">Isomerase</keyword>